<proteinExistence type="predicted"/>
<evidence type="ECO:0000256" key="1">
    <source>
        <dbReference type="ARBA" id="ARBA00023004"/>
    </source>
</evidence>
<dbReference type="Proteomes" id="UP000002727">
    <property type="component" value="Chromosome"/>
</dbReference>
<dbReference type="PANTHER" id="PTHR43151:SF2">
    <property type="entry name" value="FE(2+) TRANSPORT PROTEIN A-RELATED"/>
    <property type="match status" value="1"/>
</dbReference>
<keyword evidence="1" id="KW-0408">Iron</keyword>
<dbReference type="AlphaFoldDB" id="B6YUV7"/>
<dbReference type="OrthoDB" id="105333at2157"/>
<dbReference type="EMBL" id="CP000855">
    <property type="protein sequence ID" value="ACJ16143.1"/>
    <property type="molecule type" value="Genomic_DNA"/>
</dbReference>
<name>B6YUV7_THEON</name>
<dbReference type="STRING" id="523850.TON_0656"/>
<evidence type="ECO:0000313" key="3">
    <source>
        <dbReference type="EMBL" id="ACJ16143.1"/>
    </source>
</evidence>
<dbReference type="HOGENOM" id="CLU_150646_6_3_2"/>
<dbReference type="InterPro" id="IPR008988">
    <property type="entry name" value="Transcriptional_repressor_C"/>
</dbReference>
<dbReference type="SMART" id="SM00899">
    <property type="entry name" value="FeoA"/>
    <property type="match status" value="1"/>
</dbReference>
<gene>
    <name evidence="3" type="ordered locus">TON_0656</name>
</gene>
<dbReference type="eggNOG" id="arCOG02102">
    <property type="taxonomic scope" value="Archaea"/>
</dbReference>
<organism evidence="3 4">
    <name type="scientific">Thermococcus onnurineus (strain NA1)</name>
    <dbReference type="NCBI Taxonomy" id="523850"/>
    <lineage>
        <taxon>Archaea</taxon>
        <taxon>Methanobacteriati</taxon>
        <taxon>Methanobacteriota</taxon>
        <taxon>Thermococci</taxon>
        <taxon>Thermococcales</taxon>
        <taxon>Thermococcaceae</taxon>
        <taxon>Thermococcus</taxon>
    </lineage>
</organism>
<evidence type="ECO:0000259" key="2">
    <source>
        <dbReference type="SMART" id="SM00899"/>
    </source>
</evidence>
<protein>
    <submittedName>
        <fullName evidence="3">Iron(II) transport protein A</fullName>
    </submittedName>
</protein>
<dbReference type="Gene3D" id="2.30.30.90">
    <property type="match status" value="1"/>
</dbReference>
<sequence length="75" mass="7774">MIVPLNTLRPGEGGIVVNIVAGSYARQRLVSMGLTPGTTVQIIESHSMGPMIISVGGVKFAIGNGLAAKVMVRKL</sequence>
<dbReference type="Pfam" id="PF04023">
    <property type="entry name" value="FeoA"/>
    <property type="match status" value="1"/>
</dbReference>
<keyword evidence="4" id="KW-1185">Reference proteome</keyword>
<dbReference type="KEGG" id="ton:TON_0656"/>
<accession>B6YUV7</accession>
<dbReference type="GO" id="GO:0046914">
    <property type="term" value="F:transition metal ion binding"/>
    <property type="evidence" value="ECO:0007669"/>
    <property type="project" value="InterPro"/>
</dbReference>
<reference evidence="3 4" key="1">
    <citation type="journal article" date="2008" name="J. Bacteriol.">
        <title>The complete genome sequence of Thermococcus onnurineus NA1 reveals a mixed heterotrophic and carboxydotrophic metabolism.</title>
        <authorList>
            <person name="Lee H.S."/>
            <person name="Kang S.G."/>
            <person name="Bae S.S."/>
            <person name="Lim J.K."/>
            <person name="Cho Y."/>
            <person name="Kim Y.J."/>
            <person name="Jeon J.H."/>
            <person name="Cha S.S."/>
            <person name="Kwon K.K."/>
            <person name="Kim H.T."/>
            <person name="Park C.J."/>
            <person name="Lee H.W."/>
            <person name="Kim S.I."/>
            <person name="Chun J."/>
            <person name="Colwell R.R."/>
            <person name="Kim S.J."/>
            <person name="Lee J.H."/>
        </authorList>
    </citation>
    <scope>NUCLEOTIDE SEQUENCE [LARGE SCALE GENOMIC DNA]</scope>
    <source>
        <strain evidence="3 4">NA1</strain>
    </source>
</reference>
<feature type="domain" description="Ferrous iron transporter FeoA-like" evidence="2">
    <location>
        <begin position="3"/>
        <end position="74"/>
    </location>
</feature>
<dbReference type="PANTHER" id="PTHR43151">
    <property type="entry name" value="FEOA FAMILY PROTEIN"/>
    <property type="match status" value="1"/>
</dbReference>
<dbReference type="InterPro" id="IPR038157">
    <property type="entry name" value="FeoA_core_dom"/>
</dbReference>
<evidence type="ECO:0000313" key="4">
    <source>
        <dbReference type="Proteomes" id="UP000002727"/>
    </source>
</evidence>
<dbReference type="PATRIC" id="fig|523850.10.peg.659"/>
<dbReference type="SUPFAM" id="SSF50037">
    <property type="entry name" value="C-terminal domain of transcriptional repressors"/>
    <property type="match status" value="1"/>
</dbReference>
<dbReference type="InterPro" id="IPR007167">
    <property type="entry name" value="Fe-transptr_FeoA-like"/>
</dbReference>
<dbReference type="InterPro" id="IPR053184">
    <property type="entry name" value="FeoA-like"/>
</dbReference>